<reference evidence="3" key="1">
    <citation type="submission" date="2014-09" db="EMBL/GenBank/DDBJ databases">
        <authorList>
            <person name="Hjerde E."/>
        </authorList>
    </citation>
    <scope>NUCLEOTIDE SEQUENCE [LARGE SCALE GENOMIC DNA]</scope>
    <source>
        <strain evidence="3">06/09/139</strain>
        <plasmid evidence="3">pAWOD920</plasmid>
    </source>
</reference>
<dbReference type="HOGENOM" id="CLU_1902254_0_0_6"/>
<evidence type="ECO:0000256" key="1">
    <source>
        <dbReference type="SAM" id="SignalP"/>
    </source>
</evidence>
<feature type="chain" id="PRO_5001858246" evidence="1">
    <location>
        <begin position="26"/>
        <end position="133"/>
    </location>
</feature>
<protein>
    <submittedName>
        <fullName evidence="2">Putative lipoprotein</fullName>
    </submittedName>
</protein>
<dbReference type="GeneID" id="28543576"/>
<evidence type="ECO:0000313" key="3">
    <source>
        <dbReference type="Proteomes" id="UP000032427"/>
    </source>
</evidence>
<feature type="signal peptide" evidence="1">
    <location>
        <begin position="1"/>
        <end position="25"/>
    </location>
</feature>
<sequence>MSTVQKLGLLILPTLLMGCSANDNAKHYLAQIDAVSPSQAFIMDFVATEREKHCHVPYTKSALEALKNDAMVIVATPLKTYVSEAEFPAYMTAFNATMNCDSYQWQEDMRAYVLHSTEFKTHIDELRHAVPIS</sequence>
<dbReference type="Proteomes" id="UP000032427">
    <property type="component" value="Plasmid pAWOD920"/>
</dbReference>
<dbReference type="KEGG" id="awd:AWOD_p920_07"/>
<accession>A0A090K2J1</accession>
<dbReference type="OrthoDB" id="9995812at2"/>
<keyword evidence="2" id="KW-0614">Plasmid</keyword>
<dbReference type="AlphaFoldDB" id="A0A090K2J1"/>
<dbReference type="PROSITE" id="PS51257">
    <property type="entry name" value="PROKAR_LIPOPROTEIN"/>
    <property type="match status" value="1"/>
</dbReference>
<geneLocation type="plasmid" evidence="2 3">
    <name>pAWOD920</name>
</geneLocation>
<name>A0A090K2J1_9GAMM</name>
<gene>
    <name evidence="2" type="ORF">AWOD_p920_07</name>
</gene>
<keyword evidence="1" id="KW-0732">Signal</keyword>
<keyword evidence="2" id="KW-0449">Lipoprotein</keyword>
<dbReference type="EMBL" id="LN554848">
    <property type="protein sequence ID" value="CED57933.1"/>
    <property type="molecule type" value="Genomic_DNA"/>
</dbReference>
<dbReference type="PATRIC" id="fig|80852.17.peg.4164"/>
<keyword evidence="3" id="KW-1185">Reference proteome</keyword>
<evidence type="ECO:0000313" key="2">
    <source>
        <dbReference type="EMBL" id="CED57933.1"/>
    </source>
</evidence>
<organism evidence="2 3">
    <name type="scientific">Aliivibrio wodanis</name>
    <dbReference type="NCBI Taxonomy" id="80852"/>
    <lineage>
        <taxon>Bacteria</taxon>
        <taxon>Pseudomonadati</taxon>
        <taxon>Pseudomonadota</taxon>
        <taxon>Gammaproteobacteria</taxon>
        <taxon>Vibrionales</taxon>
        <taxon>Vibrionaceae</taxon>
        <taxon>Aliivibrio</taxon>
    </lineage>
</organism>
<proteinExistence type="predicted"/>